<dbReference type="PANTHER" id="PTHR12210">
    <property type="entry name" value="DULLARD PROTEIN PHOSPHATASE"/>
    <property type="match status" value="1"/>
</dbReference>
<evidence type="ECO:0000313" key="2">
    <source>
        <dbReference type="EMBL" id="CAD8203347.1"/>
    </source>
</evidence>
<dbReference type="CDD" id="cd07521">
    <property type="entry name" value="HAD_FCP1-like"/>
    <property type="match status" value="1"/>
</dbReference>
<dbReference type="Proteomes" id="UP000689195">
    <property type="component" value="Unassembled WGS sequence"/>
</dbReference>
<dbReference type="NCBIfam" id="TIGR02251">
    <property type="entry name" value="HIF-SF_euk"/>
    <property type="match status" value="1"/>
</dbReference>
<dbReference type="AlphaFoldDB" id="A0A8S1XQR2"/>
<evidence type="ECO:0000259" key="1">
    <source>
        <dbReference type="PROSITE" id="PS50969"/>
    </source>
</evidence>
<reference evidence="2" key="1">
    <citation type="submission" date="2021-01" db="EMBL/GenBank/DDBJ databases">
        <authorList>
            <consortium name="Genoscope - CEA"/>
            <person name="William W."/>
        </authorList>
    </citation>
    <scope>NUCLEOTIDE SEQUENCE</scope>
</reference>
<dbReference type="InterPro" id="IPR050365">
    <property type="entry name" value="TIM50"/>
</dbReference>
<dbReference type="SMART" id="SM00577">
    <property type="entry name" value="CPDc"/>
    <property type="match status" value="1"/>
</dbReference>
<dbReference type="OrthoDB" id="277011at2759"/>
<gene>
    <name evidence="2" type="ORF">PPENT_87.1.T1330153</name>
</gene>
<feature type="domain" description="FCP1 homology" evidence="1">
    <location>
        <begin position="52"/>
        <end position="210"/>
    </location>
</feature>
<keyword evidence="3" id="KW-1185">Reference proteome</keyword>
<dbReference type="InterPro" id="IPR004274">
    <property type="entry name" value="FCP1_dom"/>
</dbReference>
<dbReference type="InterPro" id="IPR011948">
    <property type="entry name" value="Dullard_phosphatase"/>
</dbReference>
<proteinExistence type="predicted"/>
<dbReference type="Pfam" id="PF03031">
    <property type="entry name" value="NIF"/>
    <property type="match status" value="1"/>
</dbReference>
<name>A0A8S1XQR2_9CILI</name>
<dbReference type="PROSITE" id="PS50969">
    <property type="entry name" value="FCP1"/>
    <property type="match status" value="1"/>
</dbReference>
<dbReference type="GO" id="GO:0016791">
    <property type="term" value="F:phosphatase activity"/>
    <property type="evidence" value="ECO:0007669"/>
    <property type="project" value="InterPro"/>
</dbReference>
<accession>A0A8S1XQR2</accession>
<evidence type="ECO:0000313" key="3">
    <source>
        <dbReference type="Proteomes" id="UP000689195"/>
    </source>
</evidence>
<dbReference type="EMBL" id="CAJJDO010000133">
    <property type="protein sequence ID" value="CAD8203347.1"/>
    <property type="molecule type" value="Genomic_DNA"/>
</dbReference>
<organism evidence="2 3">
    <name type="scientific">Paramecium pentaurelia</name>
    <dbReference type="NCBI Taxonomy" id="43138"/>
    <lineage>
        <taxon>Eukaryota</taxon>
        <taxon>Sar</taxon>
        <taxon>Alveolata</taxon>
        <taxon>Ciliophora</taxon>
        <taxon>Intramacronucleata</taxon>
        <taxon>Oligohymenophorea</taxon>
        <taxon>Peniculida</taxon>
        <taxon>Parameciidae</taxon>
        <taxon>Paramecium</taxon>
    </lineage>
</organism>
<comment type="caution">
    <text evidence="2">The sequence shown here is derived from an EMBL/GenBank/DDBJ whole genome shotgun (WGS) entry which is preliminary data.</text>
</comment>
<sequence>MSNNQIIYQQQEEQRSLFSRLCACLQIFNRKKKQGSSNQYHPEIDTPKSSFIFGQKKIIVLDLDETLVHSQFQPMDNYDLCLDIVVQSQNFKVYVLVRPGAKQFIDELSNFYDIILWTASLKEYAKPVMDFVDPDKKAIDRLFRENCTIIKSGLTKDLNKLGRDLKDIIIVDNSILSFTLNPENGFKVKDFFYDIQDKELEQILPFLIWISQLPDVRPVALQYQQFINSSPEQLNQRRNGSIVPIEQHKFQSVSRSYTIQREIIKQASIIKTLTLSKNDDDEFDEIVIKKQIKSAVLSKQDQTNDSEKETFEIGN</sequence>
<dbReference type="FunFam" id="3.40.50.1000:FF:000093">
    <property type="entry name" value="NLI interacting factor-like phosphatase family protein"/>
    <property type="match status" value="1"/>
</dbReference>
<protein>
    <recommendedName>
        <fullName evidence="1">FCP1 homology domain-containing protein</fullName>
    </recommendedName>
</protein>